<dbReference type="InterPro" id="IPR023296">
    <property type="entry name" value="Glyco_hydro_beta-prop_sf"/>
</dbReference>
<accession>A0ABV5VVH7</accession>
<dbReference type="Proteomes" id="UP001589619">
    <property type="component" value="Unassembled WGS sequence"/>
</dbReference>
<dbReference type="RefSeq" id="WP_344911284.1">
    <property type="nucleotide sequence ID" value="NZ_BAAAYO010000010.1"/>
</dbReference>
<name>A0ABV5VVH7_9BACL</name>
<evidence type="ECO:0008006" key="3">
    <source>
        <dbReference type="Google" id="ProtNLM"/>
    </source>
</evidence>
<proteinExistence type="predicted"/>
<gene>
    <name evidence="1" type="ORF">ACFFNY_12150</name>
</gene>
<dbReference type="SUPFAM" id="SSF75005">
    <property type="entry name" value="Arabinanase/levansucrase/invertase"/>
    <property type="match status" value="1"/>
</dbReference>
<dbReference type="EMBL" id="JBHMAG010000009">
    <property type="protein sequence ID" value="MFB9752310.1"/>
    <property type="molecule type" value="Genomic_DNA"/>
</dbReference>
<dbReference type="Gene3D" id="2.115.10.20">
    <property type="entry name" value="Glycosyl hydrolase domain, family 43"/>
    <property type="match status" value="1"/>
</dbReference>
<comment type="caution">
    <text evidence="1">The sequence shown here is derived from an EMBL/GenBank/DDBJ whole genome shotgun (WGS) entry which is preliminary data.</text>
</comment>
<sequence length="452" mass="51127">MEDAIRIGSRIEMFTDDRLIAERCGIRLAMHPPERKEVVLTFPEPWEGPHTSYFTVIQDEGRVRLYYRGNTAADDSHEQVTCYAESEDGIHFVKPELGLVEFAGSKRNNIVLKGVLAHNFAPFRDRSAQASTTGTYKAVAGIGNAAQTVNNRSPLYALRSEDGLRWSMLQDEPVMTDGAFDSQNIAFWDGEAGQYRCYNRYFTSDGIRGVQSALSSDFIHWGPQRRNTYSYGAPMEHFYTNATIPCPQVEHLYLSFPMRFVPERKRVAGHGERGVSDAVFMTSRDGTTWDRTFMEGWVRPGLDERNWTDRNIMPAYGCVESDTEFSFYIGEHYRFDSVRLRRVAVRKHGFASVQADYAGGEMTTKPLLTTGERLELNFSTSAVGSVQVEVADESGRALNGLSFDDMEPLYGDSLQETVVWSSGTSLRGLEGRPIRLRFRLKDADVYSFRMKG</sequence>
<keyword evidence="2" id="KW-1185">Reference proteome</keyword>
<protein>
    <recommendedName>
        <fullName evidence="3">Glycosyl hydrolase family 32 N-terminal domain-containing protein</fullName>
    </recommendedName>
</protein>
<evidence type="ECO:0000313" key="2">
    <source>
        <dbReference type="Proteomes" id="UP001589619"/>
    </source>
</evidence>
<reference evidence="1 2" key="1">
    <citation type="submission" date="2024-09" db="EMBL/GenBank/DDBJ databases">
        <authorList>
            <person name="Sun Q."/>
            <person name="Mori K."/>
        </authorList>
    </citation>
    <scope>NUCLEOTIDE SEQUENCE [LARGE SCALE GENOMIC DNA]</scope>
    <source>
        <strain evidence="1 2">JCM 12520</strain>
    </source>
</reference>
<evidence type="ECO:0000313" key="1">
    <source>
        <dbReference type="EMBL" id="MFB9752310.1"/>
    </source>
</evidence>
<organism evidence="1 2">
    <name type="scientific">Paenibacillus hodogayensis</name>
    <dbReference type="NCBI Taxonomy" id="279208"/>
    <lineage>
        <taxon>Bacteria</taxon>
        <taxon>Bacillati</taxon>
        <taxon>Bacillota</taxon>
        <taxon>Bacilli</taxon>
        <taxon>Bacillales</taxon>
        <taxon>Paenibacillaceae</taxon>
        <taxon>Paenibacillus</taxon>
    </lineage>
</organism>